<organism evidence="1 2">
    <name type="scientific">Panagrolaimus superbus</name>
    <dbReference type="NCBI Taxonomy" id="310955"/>
    <lineage>
        <taxon>Eukaryota</taxon>
        <taxon>Metazoa</taxon>
        <taxon>Ecdysozoa</taxon>
        <taxon>Nematoda</taxon>
        <taxon>Chromadorea</taxon>
        <taxon>Rhabditida</taxon>
        <taxon>Tylenchina</taxon>
        <taxon>Panagrolaimomorpha</taxon>
        <taxon>Panagrolaimoidea</taxon>
        <taxon>Panagrolaimidae</taxon>
        <taxon>Panagrolaimus</taxon>
    </lineage>
</organism>
<proteinExistence type="predicted"/>
<dbReference type="WBParaSite" id="PSU_v2.g8588.t1">
    <property type="protein sequence ID" value="PSU_v2.g8588.t1"/>
    <property type="gene ID" value="PSU_v2.g8588"/>
</dbReference>
<evidence type="ECO:0000313" key="2">
    <source>
        <dbReference type="WBParaSite" id="PSU_v2.g8588.t1"/>
    </source>
</evidence>
<name>A0A914Z9W4_9BILA</name>
<protein>
    <submittedName>
        <fullName evidence="2">Reverse transcriptase zinc-binding domain-containing protein</fullName>
    </submittedName>
</protein>
<dbReference type="Proteomes" id="UP000887577">
    <property type="component" value="Unplaced"/>
</dbReference>
<reference evidence="2" key="1">
    <citation type="submission" date="2022-11" db="UniProtKB">
        <authorList>
            <consortium name="WormBaseParasite"/>
        </authorList>
    </citation>
    <scope>IDENTIFICATION</scope>
</reference>
<keyword evidence="1" id="KW-1185">Reference proteome</keyword>
<dbReference type="AlphaFoldDB" id="A0A914Z9W4"/>
<evidence type="ECO:0000313" key="1">
    <source>
        <dbReference type="Proteomes" id="UP000887577"/>
    </source>
</evidence>
<accession>A0A914Z9W4</accession>
<sequence>MDAYWARYSSIYIDNEFVVTAIDRKCSLLHQIPLKEPLKLSFLAWTCALNAGLIQQNTNLPPKLPYSRLF</sequence>